<dbReference type="PANTHER" id="PTHR47707:SF1">
    <property type="entry name" value="NUDIX HYDROLASE FAMILY PROTEIN"/>
    <property type="match status" value="1"/>
</dbReference>
<keyword evidence="7 17" id="KW-0378">Hydrolase</keyword>
<dbReference type="InterPro" id="IPR000086">
    <property type="entry name" value="NUDIX_hydrolase_dom"/>
</dbReference>
<evidence type="ECO:0000256" key="16">
    <source>
        <dbReference type="ARBA" id="ARBA00042798"/>
    </source>
</evidence>
<dbReference type="InterPro" id="IPR015797">
    <property type="entry name" value="NUDIX_hydrolase-like_dom_sf"/>
</dbReference>
<dbReference type="GO" id="GO:0044715">
    <property type="term" value="F:8-oxo-dGDP phosphatase activity"/>
    <property type="evidence" value="ECO:0007669"/>
    <property type="project" value="TreeGrafter"/>
</dbReference>
<dbReference type="InterPro" id="IPR020476">
    <property type="entry name" value="Nudix_hydrolase"/>
</dbReference>
<comment type="cofactor">
    <cofactor evidence="1">
        <name>Mg(2+)</name>
        <dbReference type="ChEBI" id="CHEBI:18420"/>
    </cofactor>
</comment>
<dbReference type="InterPro" id="IPR047127">
    <property type="entry name" value="MutT-like"/>
</dbReference>
<accession>A0A239BR94</accession>
<keyword evidence="6" id="KW-0227">DNA damage</keyword>
<dbReference type="Gene3D" id="3.90.79.10">
    <property type="entry name" value="Nucleoside Triphosphate Pyrophosphohydrolase"/>
    <property type="match status" value="1"/>
</dbReference>
<evidence type="ECO:0000256" key="9">
    <source>
        <dbReference type="ARBA" id="ARBA00023204"/>
    </source>
</evidence>
<keyword evidence="5" id="KW-0479">Metal-binding</keyword>
<keyword evidence="8" id="KW-0460">Magnesium</keyword>
<dbReference type="Proteomes" id="UP000198432">
    <property type="component" value="Unassembled WGS sequence"/>
</dbReference>
<evidence type="ECO:0000256" key="5">
    <source>
        <dbReference type="ARBA" id="ARBA00022723"/>
    </source>
</evidence>
<evidence type="ECO:0000256" key="10">
    <source>
        <dbReference type="ARBA" id="ARBA00035861"/>
    </source>
</evidence>
<evidence type="ECO:0000256" key="4">
    <source>
        <dbReference type="ARBA" id="ARBA00022705"/>
    </source>
</evidence>
<name>A0A239BR94_9BACT</name>
<dbReference type="Pfam" id="PF00293">
    <property type="entry name" value="NUDIX"/>
    <property type="match status" value="1"/>
</dbReference>
<evidence type="ECO:0000256" key="1">
    <source>
        <dbReference type="ARBA" id="ARBA00001946"/>
    </source>
</evidence>
<keyword evidence="20" id="KW-1185">Reference proteome</keyword>
<evidence type="ECO:0000256" key="6">
    <source>
        <dbReference type="ARBA" id="ARBA00022763"/>
    </source>
</evidence>
<keyword evidence="4" id="KW-0235">DNA replication</keyword>
<evidence type="ECO:0000256" key="11">
    <source>
        <dbReference type="ARBA" id="ARBA00036904"/>
    </source>
</evidence>
<evidence type="ECO:0000256" key="17">
    <source>
        <dbReference type="RuleBase" id="RU003476"/>
    </source>
</evidence>
<comment type="similarity">
    <text evidence="2 17">Belongs to the Nudix hydrolase family.</text>
</comment>
<dbReference type="PRINTS" id="PR00502">
    <property type="entry name" value="NUDIXFAMILY"/>
</dbReference>
<dbReference type="PROSITE" id="PS00893">
    <property type="entry name" value="NUDIX_BOX"/>
    <property type="match status" value="1"/>
</dbReference>
<dbReference type="RefSeq" id="WP_089317618.1">
    <property type="nucleotide sequence ID" value="NZ_FZOQ01000002.1"/>
</dbReference>
<evidence type="ECO:0000256" key="8">
    <source>
        <dbReference type="ARBA" id="ARBA00022842"/>
    </source>
</evidence>
<dbReference type="InterPro" id="IPR020084">
    <property type="entry name" value="NUDIX_hydrolase_CS"/>
</dbReference>
<evidence type="ECO:0000256" key="7">
    <source>
        <dbReference type="ARBA" id="ARBA00022801"/>
    </source>
</evidence>
<evidence type="ECO:0000256" key="13">
    <source>
        <dbReference type="ARBA" id="ARBA00040794"/>
    </source>
</evidence>
<dbReference type="GO" id="GO:0006260">
    <property type="term" value="P:DNA replication"/>
    <property type="evidence" value="ECO:0007669"/>
    <property type="project" value="UniProtKB-KW"/>
</dbReference>
<dbReference type="OrthoDB" id="9810648at2"/>
<dbReference type="EMBL" id="FZOQ01000002">
    <property type="protein sequence ID" value="SNS10585.1"/>
    <property type="molecule type" value="Genomic_DNA"/>
</dbReference>
<dbReference type="GO" id="GO:0044716">
    <property type="term" value="F:8-oxo-GDP phosphatase activity"/>
    <property type="evidence" value="ECO:0007669"/>
    <property type="project" value="TreeGrafter"/>
</dbReference>
<comment type="catalytic activity">
    <reaction evidence="10">
        <text>8-oxo-dGTP + H2O = 8-oxo-dGMP + diphosphate + H(+)</text>
        <dbReference type="Rhea" id="RHEA:31575"/>
        <dbReference type="ChEBI" id="CHEBI:15377"/>
        <dbReference type="ChEBI" id="CHEBI:15378"/>
        <dbReference type="ChEBI" id="CHEBI:33019"/>
        <dbReference type="ChEBI" id="CHEBI:63224"/>
        <dbReference type="ChEBI" id="CHEBI:77896"/>
        <dbReference type="EC" id="3.6.1.55"/>
    </reaction>
</comment>
<evidence type="ECO:0000256" key="3">
    <source>
        <dbReference type="ARBA" id="ARBA00022457"/>
    </source>
</evidence>
<gene>
    <name evidence="19" type="ORF">SAMN06296052_102133</name>
</gene>
<dbReference type="GO" id="GO:0035539">
    <property type="term" value="F:8-oxo-7,8-dihydrodeoxyguanosine triphosphate pyrophosphatase activity"/>
    <property type="evidence" value="ECO:0007669"/>
    <property type="project" value="UniProtKB-EC"/>
</dbReference>
<dbReference type="PROSITE" id="PS51462">
    <property type="entry name" value="NUDIX"/>
    <property type="match status" value="1"/>
</dbReference>
<feature type="domain" description="Nudix hydrolase" evidence="18">
    <location>
        <begin position="1"/>
        <end position="128"/>
    </location>
</feature>
<evidence type="ECO:0000256" key="15">
    <source>
        <dbReference type="ARBA" id="ARBA00041979"/>
    </source>
</evidence>
<evidence type="ECO:0000259" key="18">
    <source>
        <dbReference type="PROSITE" id="PS51462"/>
    </source>
</evidence>
<dbReference type="GO" id="GO:0046872">
    <property type="term" value="F:metal ion binding"/>
    <property type="evidence" value="ECO:0007669"/>
    <property type="project" value="UniProtKB-KW"/>
</dbReference>
<dbReference type="GO" id="GO:0006281">
    <property type="term" value="P:DNA repair"/>
    <property type="evidence" value="ECO:0007669"/>
    <property type="project" value="UniProtKB-KW"/>
</dbReference>
<comment type="catalytic activity">
    <reaction evidence="11">
        <text>8-oxo-GTP + H2O = 8-oxo-GMP + diphosphate + H(+)</text>
        <dbReference type="Rhea" id="RHEA:67616"/>
        <dbReference type="ChEBI" id="CHEBI:15377"/>
        <dbReference type="ChEBI" id="CHEBI:15378"/>
        <dbReference type="ChEBI" id="CHEBI:33019"/>
        <dbReference type="ChEBI" id="CHEBI:143553"/>
        <dbReference type="ChEBI" id="CHEBI:145694"/>
    </reaction>
</comment>
<evidence type="ECO:0000313" key="19">
    <source>
        <dbReference type="EMBL" id="SNS10585.1"/>
    </source>
</evidence>
<keyword evidence="9" id="KW-0234">DNA repair</keyword>
<dbReference type="AlphaFoldDB" id="A0A239BR94"/>
<dbReference type="CDD" id="cd03425">
    <property type="entry name" value="NUDIX_MutT_NudA_like"/>
    <property type="match status" value="1"/>
</dbReference>
<reference evidence="20" key="1">
    <citation type="submission" date="2017-06" db="EMBL/GenBank/DDBJ databases">
        <authorList>
            <person name="Varghese N."/>
            <person name="Submissions S."/>
        </authorList>
    </citation>
    <scope>NUCLEOTIDE SEQUENCE [LARGE SCALE GENOMIC DNA]</scope>
    <source>
        <strain evidence="20">NKM1</strain>
    </source>
</reference>
<evidence type="ECO:0000256" key="12">
    <source>
        <dbReference type="ARBA" id="ARBA00038905"/>
    </source>
</evidence>
<proteinExistence type="inferred from homology"/>
<evidence type="ECO:0000256" key="14">
    <source>
        <dbReference type="ARBA" id="ARBA00041592"/>
    </source>
</evidence>
<evidence type="ECO:0000256" key="2">
    <source>
        <dbReference type="ARBA" id="ARBA00005582"/>
    </source>
</evidence>
<keyword evidence="3" id="KW-0515">Mutator protein</keyword>
<dbReference type="GO" id="GO:0008413">
    <property type="term" value="F:8-oxo-7,8-dihydroguanosine triphosphate pyrophosphatase activity"/>
    <property type="evidence" value="ECO:0007669"/>
    <property type="project" value="TreeGrafter"/>
</dbReference>
<dbReference type="SUPFAM" id="SSF55811">
    <property type="entry name" value="Nudix"/>
    <property type="match status" value="1"/>
</dbReference>
<organism evidence="19 20">
    <name type="scientific">Pontibacter ummariensis</name>
    <dbReference type="NCBI Taxonomy" id="1610492"/>
    <lineage>
        <taxon>Bacteria</taxon>
        <taxon>Pseudomonadati</taxon>
        <taxon>Bacteroidota</taxon>
        <taxon>Cytophagia</taxon>
        <taxon>Cytophagales</taxon>
        <taxon>Hymenobacteraceae</taxon>
        <taxon>Pontibacter</taxon>
    </lineage>
</organism>
<protein>
    <recommendedName>
        <fullName evidence="13">8-oxo-dGTP diphosphatase</fullName>
        <ecNumber evidence="12">3.6.1.55</ecNumber>
    </recommendedName>
    <alternativeName>
        <fullName evidence="16">7,8-dihydro-8-oxoguanine-triphosphatase</fullName>
    </alternativeName>
    <alternativeName>
        <fullName evidence="15">Mutator protein MutT</fullName>
    </alternativeName>
    <alternativeName>
        <fullName evidence="14">dGTP pyrophosphohydrolase</fullName>
    </alternativeName>
</protein>
<evidence type="ECO:0000313" key="20">
    <source>
        <dbReference type="Proteomes" id="UP000198432"/>
    </source>
</evidence>
<dbReference type="PANTHER" id="PTHR47707">
    <property type="entry name" value="8-OXO-DGTP DIPHOSPHATASE"/>
    <property type="match status" value="1"/>
</dbReference>
<sequence>MIRVTCAILEQHGRVLITQRSEAMREPLLWEFPGGKLEPGESEQECLQREVEEELGLKILPVTRLTPVVHHASHQSIELIPFICKYEGGIVALTEHRAYQWAELRELRGYDWCAPDVPIVEEYLNLKQLE</sequence>
<dbReference type="EC" id="3.6.1.55" evidence="12"/>